<protein>
    <submittedName>
        <fullName evidence="3">Putative pre-peptidase</fullName>
    </submittedName>
</protein>
<dbReference type="KEGG" id="spsw:Sps_02052"/>
<dbReference type="InterPro" id="IPR007280">
    <property type="entry name" value="Peptidase_C_arc/bac"/>
</dbReference>
<feature type="signal peptide" evidence="1">
    <location>
        <begin position="1"/>
        <end position="20"/>
    </location>
</feature>
<gene>
    <name evidence="3" type="ORF">Sps_02052</name>
</gene>
<reference evidence="3 4" key="1">
    <citation type="submission" date="2016-03" db="EMBL/GenBank/DDBJ databases">
        <title>Complete genome sequence of Shewanella psychrophila WP2, a deep sea bacterium isolated from west Pacific sediment.</title>
        <authorList>
            <person name="Xu G."/>
            <person name="Jian H."/>
        </authorList>
    </citation>
    <scope>NUCLEOTIDE SEQUENCE [LARGE SCALE GENOMIC DNA]</scope>
    <source>
        <strain evidence="3 4">WP2</strain>
    </source>
</reference>
<keyword evidence="1" id="KW-0732">Signal</keyword>
<feature type="chain" id="PRO_5012481431" evidence="1">
    <location>
        <begin position="21"/>
        <end position="600"/>
    </location>
</feature>
<dbReference type="RefSeq" id="WP_077752406.1">
    <property type="nucleotide sequence ID" value="NZ_CP014782.1"/>
</dbReference>
<proteinExistence type="predicted"/>
<accession>A0A1S6HNY1</accession>
<dbReference type="EMBL" id="CP014782">
    <property type="protein sequence ID" value="AQS37212.1"/>
    <property type="molecule type" value="Genomic_DNA"/>
</dbReference>
<sequence length="600" mass="68991">MKRFCIVILLVFSGQLYADAQQEIKKYMEDFHSDPASVMRKIPEHLYGKAIFDYDEIYSKGFITIKDELRLELMSDDFSTSSHMRGNDNPAKLVDSGNNVVRNLYKIVDNIPFSHTIPTQPWSDDYWPLYKGSLANRYLESHRWQDYLNYVDSWQNYFTDKVEPVVNYVELRRNKLSPAEKYDLLVGDDNFSFTKSHWKRGKSYFDRSGSVERWMGLCHGWAPASYMFPRPTKSLILKDASNEDLVFYPSDLKALGTALWADANTDINFIGGRCNTKTPEENESGRIINQSCFDNNPGSWHISIVNQLGVSNRSMVFDATYDYQVWNQPLLSYDISYFDPESGDAIDESQVSGSLLPIEDYTLDKFSEFRSNKATHIIGVRMRVGYLLETSPTQREYDNKFFDRVAYVTYHYDLELNSEGDIIGGEWYTQAHPDFLWGPKKNSIAQSYYDINDSDPQWDISQPLPEVWRAKAINSSNYSQPMTGLVAALFELAADNGDSNGGSFEGKLLSAKQSEWKYFLIEVPDNMTKLTVMIQGGEGDADLYVRRNSQPDLSNWNCRPYLAGNNEECSIDNPQDGTWFIGLMGYNNFTNLDLKVEWAR</sequence>
<dbReference type="GO" id="GO:0016755">
    <property type="term" value="F:aminoacyltransferase activity"/>
    <property type="evidence" value="ECO:0007669"/>
    <property type="project" value="InterPro"/>
</dbReference>
<dbReference type="STRING" id="225848.Sps_02052"/>
<evidence type="ECO:0000256" key="1">
    <source>
        <dbReference type="SAM" id="SignalP"/>
    </source>
</evidence>
<dbReference type="Proteomes" id="UP000189545">
    <property type="component" value="Chromosome"/>
</dbReference>
<evidence type="ECO:0000313" key="4">
    <source>
        <dbReference type="Proteomes" id="UP000189545"/>
    </source>
</evidence>
<feature type="domain" description="Peptidase C-terminal archaeal/bacterial" evidence="2">
    <location>
        <begin position="519"/>
        <end position="583"/>
    </location>
</feature>
<keyword evidence="4" id="KW-1185">Reference proteome</keyword>
<dbReference type="InterPro" id="IPR032048">
    <property type="entry name" value="TGase_elicitor"/>
</dbReference>
<name>A0A1S6HNY1_9GAMM</name>
<dbReference type="AlphaFoldDB" id="A0A1S6HNY1"/>
<dbReference type="OrthoDB" id="9790784at2"/>
<dbReference type="Pfam" id="PF16683">
    <property type="entry name" value="TGase_elicitor"/>
    <property type="match status" value="1"/>
</dbReference>
<dbReference type="Gene3D" id="2.60.120.380">
    <property type="match status" value="1"/>
</dbReference>
<evidence type="ECO:0000313" key="3">
    <source>
        <dbReference type="EMBL" id="AQS37212.1"/>
    </source>
</evidence>
<organism evidence="3 4">
    <name type="scientific">Shewanella psychrophila</name>
    <dbReference type="NCBI Taxonomy" id="225848"/>
    <lineage>
        <taxon>Bacteria</taxon>
        <taxon>Pseudomonadati</taxon>
        <taxon>Pseudomonadota</taxon>
        <taxon>Gammaproteobacteria</taxon>
        <taxon>Alteromonadales</taxon>
        <taxon>Shewanellaceae</taxon>
        <taxon>Shewanella</taxon>
    </lineage>
</organism>
<dbReference type="Pfam" id="PF04151">
    <property type="entry name" value="PPC"/>
    <property type="match status" value="1"/>
</dbReference>
<evidence type="ECO:0000259" key="2">
    <source>
        <dbReference type="Pfam" id="PF04151"/>
    </source>
</evidence>